<dbReference type="InterPro" id="IPR029044">
    <property type="entry name" value="Nucleotide-diphossugar_trans"/>
</dbReference>
<dbReference type="EC" id="2.7.7.60" evidence="4"/>
<dbReference type="UniPathway" id="UPA00056">
    <property type="reaction ID" value="UER00093"/>
</dbReference>
<evidence type="ECO:0000313" key="5">
    <source>
        <dbReference type="EMBL" id="EIM56864.1"/>
    </source>
</evidence>
<dbReference type="NCBIfam" id="TIGR00453">
    <property type="entry name" value="ispD"/>
    <property type="match status" value="1"/>
</dbReference>
<comment type="similarity">
    <text evidence="4">Belongs to the IspD/TarI cytidylyltransferase family. IspD subfamily.</text>
</comment>
<keyword evidence="1 4" id="KW-0808">Transferase</keyword>
<keyword evidence="6" id="KW-1185">Reference proteome</keyword>
<organism evidence="5 6">
    <name type="scientific">Eubacterium cellulosolvens (strain ATCC 43171 / JCM 9499 / 6)</name>
    <name type="common">Cillobacterium cellulosolvens</name>
    <dbReference type="NCBI Taxonomy" id="633697"/>
    <lineage>
        <taxon>Bacteria</taxon>
        <taxon>Bacillati</taxon>
        <taxon>Bacillota</taxon>
        <taxon>Clostridia</taxon>
        <taxon>Eubacteriales</taxon>
        <taxon>Eubacteriaceae</taxon>
        <taxon>Eubacterium</taxon>
    </lineage>
</organism>
<feature type="site" description="Transition state stabilizer" evidence="4">
    <location>
        <position position="24"/>
    </location>
</feature>
<dbReference type="InterPro" id="IPR034683">
    <property type="entry name" value="IspD/TarI"/>
</dbReference>
<dbReference type="Gene3D" id="3.90.550.10">
    <property type="entry name" value="Spore Coat Polysaccharide Biosynthesis Protein SpsA, Chain A"/>
    <property type="match status" value="1"/>
</dbReference>
<comment type="catalytic activity">
    <reaction evidence="4">
        <text>2-C-methyl-D-erythritol 4-phosphate + CTP + H(+) = 4-CDP-2-C-methyl-D-erythritol + diphosphate</text>
        <dbReference type="Rhea" id="RHEA:13429"/>
        <dbReference type="ChEBI" id="CHEBI:15378"/>
        <dbReference type="ChEBI" id="CHEBI:33019"/>
        <dbReference type="ChEBI" id="CHEBI:37563"/>
        <dbReference type="ChEBI" id="CHEBI:57823"/>
        <dbReference type="ChEBI" id="CHEBI:58262"/>
        <dbReference type="EC" id="2.7.7.60"/>
    </reaction>
</comment>
<dbReference type="PANTHER" id="PTHR32125">
    <property type="entry name" value="2-C-METHYL-D-ERYTHRITOL 4-PHOSPHATE CYTIDYLYLTRANSFERASE, CHLOROPLASTIC"/>
    <property type="match status" value="1"/>
</dbReference>
<dbReference type="Proteomes" id="UP000005753">
    <property type="component" value="Chromosome"/>
</dbReference>
<feature type="site" description="Transition state stabilizer" evidence="4">
    <location>
        <position position="17"/>
    </location>
</feature>
<reference evidence="5" key="2">
    <citation type="submission" date="2012-02" db="EMBL/GenBank/DDBJ databases">
        <title>Improved High-Quality Draft sequence of Eubacterium cellulosolvens 6.</title>
        <authorList>
            <consortium name="US DOE Joint Genome Institute"/>
            <person name="Lucas S."/>
            <person name="Han J."/>
            <person name="Lapidus A."/>
            <person name="Cheng J.-F."/>
            <person name="Goodwin L."/>
            <person name="Pitluck S."/>
            <person name="Peters L."/>
            <person name="Mikhailova N."/>
            <person name="Gu W."/>
            <person name="Detter J.C."/>
            <person name="Han C."/>
            <person name="Tapia R."/>
            <person name="Land M."/>
            <person name="Hauser L."/>
            <person name="Kyrpides N."/>
            <person name="Ivanova N."/>
            <person name="Pagani I."/>
            <person name="Johnson E."/>
            <person name="Mukhopadhyay B."/>
            <person name="Anderson I."/>
            <person name="Woyke T."/>
        </authorList>
    </citation>
    <scope>NUCLEOTIDE SEQUENCE [LARGE SCALE GENOMIC DNA]</scope>
    <source>
        <strain evidence="5">6</strain>
    </source>
</reference>
<keyword evidence="2 4" id="KW-0548">Nucleotidyltransferase</keyword>
<dbReference type="HAMAP" id="MF_00108">
    <property type="entry name" value="IspD"/>
    <property type="match status" value="1"/>
</dbReference>
<sequence>MKERCAAVIVAAGSGKRMGTKISKQYLEINGKPILAHTLEVFEQADRITDIYLVVGAEQTAYVSEQIVERYGYGKVRAVLAGGAERYDSVYRGILAAEGAEYLFIHDGVRPFVTEEIIEEGYRTAGTYGCAICGVPSKDTVKITDENGCVVQTPLRSNVWNVQTPQIFRYDLIRRAYDRIQNEDRTGVTDDAMVLERMGEVPVRMYRGSYMNIKITTPEDLAVAAEFIREREKN</sequence>
<dbReference type="STRING" id="633697.EubceDRAFT1_1046"/>
<dbReference type="GO" id="GO:0050518">
    <property type="term" value="F:2-C-methyl-D-erythritol 4-phosphate cytidylyltransferase activity"/>
    <property type="evidence" value="ECO:0007669"/>
    <property type="project" value="UniProtKB-UniRule"/>
</dbReference>
<comment type="pathway">
    <text evidence="4">Isoprenoid biosynthesis; isopentenyl diphosphate biosynthesis via DXP pathway; isopentenyl diphosphate from 1-deoxy-D-xylulose 5-phosphate: step 2/6.</text>
</comment>
<proteinExistence type="inferred from homology"/>
<dbReference type="eggNOG" id="COG1211">
    <property type="taxonomic scope" value="Bacteria"/>
</dbReference>
<protein>
    <recommendedName>
        <fullName evidence="4">2-C-methyl-D-erythritol 4-phosphate cytidylyltransferase</fullName>
        <ecNumber evidence="4">2.7.7.60</ecNumber>
    </recommendedName>
    <alternativeName>
        <fullName evidence="4">4-diphosphocytidyl-2C-methyl-D-erythritol synthase</fullName>
    </alternativeName>
    <alternativeName>
        <fullName evidence="4">MEP cytidylyltransferase</fullName>
        <shortName evidence="4">MCT</shortName>
    </alternativeName>
</protein>
<evidence type="ECO:0000313" key="6">
    <source>
        <dbReference type="Proteomes" id="UP000005753"/>
    </source>
</evidence>
<evidence type="ECO:0000256" key="3">
    <source>
        <dbReference type="ARBA" id="ARBA00023229"/>
    </source>
</evidence>
<evidence type="ECO:0000256" key="1">
    <source>
        <dbReference type="ARBA" id="ARBA00022679"/>
    </source>
</evidence>
<feature type="site" description="Positions MEP for the nucleophilic attack" evidence="4">
    <location>
        <position position="214"/>
    </location>
</feature>
<evidence type="ECO:0000256" key="2">
    <source>
        <dbReference type="ARBA" id="ARBA00022695"/>
    </source>
</evidence>
<accession>I5ASU1</accession>
<dbReference type="EMBL" id="CM001487">
    <property type="protein sequence ID" value="EIM56864.1"/>
    <property type="molecule type" value="Genomic_DNA"/>
</dbReference>
<dbReference type="GO" id="GO:0019288">
    <property type="term" value="P:isopentenyl diphosphate biosynthetic process, methylerythritol 4-phosphate pathway"/>
    <property type="evidence" value="ECO:0007669"/>
    <property type="project" value="UniProtKB-UniRule"/>
</dbReference>
<dbReference type="InterPro" id="IPR001228">
    <property type="entry name" value="IspD"/>
</dbReference>
<reference evidence="5" key="1">
    <citation type="submission" date="2010-08" db="EMBL/GenBank/DDBJ databases">
        <authorList>
            <consortium name="US DOE Joint Genome Institute (JGI-PGF)"/>
            <person name="Lucas S."/>
            <person name="Copeland A."/>
            <person name="Lapidus A."/>
            <person name="Cheng J.-F."/>
            <person name="Bruce D."/>
            <person name="Goodwin L."/>
            <person name="Pitluck S."/>
            <person name="Land M.L."/>
            <person name="Hauser L."/>
            <person name="Chang Y.-J."/>
            <person name="Anderson I.J."/>
            <person name="Johnson E."/>
            <person name="Mulhopadhyay B."/>
            <person name="Kyrpides N."/>
            <person name="Woyke T.J."/>
        </authorList>
    </citation>
    <scope>NUCLEOTIDE SEQUENCE [LARGE SCALE GENOMIC DNA]</scope>
    <source>
        <strain evidence="5">6</strain>
    </source>
</reference>
<name>I5ASU1_EUBC6</name>
<dbReference type="AlphaFoldDB" id="I5ASU1"/>
<gene>
    <name evidence="4" type="primary">ispD</name>
    <name evidence="5" type="ORF">EubceDRAFT1_1046</name>
</gene>
<dbReference type="HOGENOM" id="CLU_061281_2_2_9"/>
<evidence type="ECO:0000256" key="4">
    <source>
        <dbReference type="HAMAP-Rule" id="MF_00108"/>
    </source>
</evidence>
<dbReference type="Pfam" id="PF01128">
    <property type="entry name" value="IspD"/>
    <property type="match status" value="1"/>
</dbReference>
<keyword evidence="3 4" id="KW-0414">Isoprene biosynthesis</keyword>
<dbReference type="PANTHER" id="PTHR32125:SF4">
    <property type="entry name" value="2-C-METHYL-D-ERYTHRITOL 4-PHOSPHATE CYTIDYLYLTRANSFERASE, CHLOROPLASTIC"/>
    <property type="match status" value="1"/>
</dbReference>
<comment type="function">
    <text evidence="4">Catalyzes the formation of 4-diphosphocytidyl-2-C-methyl-D-erythritol from CTP and 2-C-methyl-D-erythritol 4-phosphate (MEP).</text>
</comment>
<dbReference type="InterPro" id="IPR050088">
    <property type="entry name" value="IspD/TarI_cytidylyltransf_bact"/>
</dbReference>
<dbReference type="SUPFAM" id="SSF53448">
    <property type="entry name" value="Nucleotide-diphospho-sugar transferases"/>
    <property type="match status" value="1"/>
</dbReference>
<dbReference type="CDD" id="cd02516">
    <property type="entry name" value="CDP-ME_synthetase"/>
    <property type="match status" value="1"/>
</dbReference>
<feature type="site" description="Positions MEP for the nucleophilic attack" evidence="4">
    <location>
        <position position="156"/>
    </location>
</feature>
<dbReference type="FunFam" id="3.90.550.10:FF:000003">
    <property type="entry name" value="2-C-methyl-D-erythritol 4-phosphate cytidylyltransferase"/>
    <property type="match status" value="1"/>
</dbReference>